<dbReference type="EMBL" id="JAQQDB010000023">
    <property type="protein sequence ID" value="MFM0520338.1"/>
    <property type="molecule type" value="Genomic_DNA"/>
</dbReference>
<feature type="region of interest" description="Disordered" evidence="1">
    <location>
        <begin position="16"/>
        <end position="35"/>
    </location>
</feature>
<reference evidence="2 3" key="1">
    <citation type="journal article" date="2024" name="Chem. Sci.">
        <title>Discovery of megapolipeptins by genome mining of a Burkholderiales bacteria collection.</title>
        <authorList>
            <person name="Paulo B.S."/>
            <person name="Recchia M.J.J."/>
            <person name="Lee S."/>
            <person name="Fergusson C.H."/>
            <person name="Romanowski S.B."/>
            <person name="Hernandez A."/>
            <person name="Krull N."/>
            <person name="Liu D.Y."/>
            <person name="Cavanagh H."/>
            <person name="Bos A."/>
            <person name="Gray C.A."/>
            <person name="Murphy B.T."/>
            <person name="Linington R.G."/>
            <person name="Eustaquio A.S."/>
        </authorList>
    </citation>
    <scope>NUCLEOTIDE SEQUENCE [LARGE SCALE GENOMIC DNA]</scope>
    <source>
        <strain evidence="2 3">RL17-374-BIF-D</strain>
    </source>
</reference>
<sequence>MSHFLTQCWRVVSHPARRTPAPDAHAGNAGRDRVTDRVTRAEQLADIAVYARAGYFDIGHTVDGFETPRH</sequence>
<gene>
    <name evidence="2" type="ORF">PQR08_23175</name>
</gene>
<accession>A0ABW9CPG2</accession>
<name>A0ABW9CPG2_9BURK</name>
<comment type="caution">
    <text evidence="2">The sequence shown here is derived from an EMBL/GenBank/DDBJ whole genome shotgun (WGS) entry which is preliminary data.</text>
</comment>
<dbReference type="Proteomes" id="UP001629462">
    <property type="component" value="Unassembled WGS sequence"/>
</dbReference>
<evidence type="ECO:0000313" key="2">
    <source>
        <dbReference type="EMBL" id="MFM0520338.1"/>
    </source>
</evidence>
<evidence type="ECO:0000256" key="1">
    <source>
        <dbReference type="SAM" id="MobiDB-lite"/>
    </source>
</evidence>
<evidence type="ECO:0000313" key="3">
    <source>
        <dbReference type="Proteomes" id="UP001629462"/>
    </source>
</evidence>
<keyword evidence="3" id="KW-1185">Reference proteome</keyword>
<protein>
    <submittedName>
        <fullName evidence="2">Uncharacterized protein</fullName>
    </submittedName>
</protein>
<organism evidence="2 3">
    <name type="scientific">Caballeronia jiangsuensis</name>
    <dbReference type="NCBI Taxonomy" id="1458357"/>
    <lineage>
        <taxon>Bacteria</taxon>
        <taxon>Pseudomonadati</taxon>
        <taxon>Pseudomonadota</taxon>
        <taxon>Betaproteobacteria</taxon>
        <taxon>Burkholderiales</taxon>
        <taxon>Burkholderiaceae</taxon>
        <taxon>Caballeronia</taxon>
    </lineage>
</organism>
<proteinExistence type="predicted"/>
<dbReference type="RefSeq" id="WP_250487816.1">
    <property type="nucleotide sequence ID" value="NZ_JAQQDB010000023.1"/>
</dbReference>